<keyword evidence="5" id="KW-0004">4Fe-4S</keyword>
<dbReference type="GO" id="GO:0006281">
    <property type="term" value="P:DNA repair"/>
    <property type="evidence" value="ECO:0007669"/>
    <property type="project" value="UniProtKB-KW"/>
</dbReference>
<protein>
    <recommendedName>
        <fullName evidence="4">Type-4 uracil-DNA glycosylase</fullName>
        <ecNumber evidence="3">3.2.2.27</ecNumber>
    </recommendedName>
</protein>
<dbReference type="GO" id="GO:0004844">
    <property type="term" value="F:uracil DNA N-glycosylase activity"/>
    <property type="evidence" value="ECO:0007669"/>
    <property type="project" value="UniProtKB-EC"/>
</dbReference>
<evidence type="ECO:0000256" key="9">
    <source>
        <dbReference type="ARBA" id="ARBA00023004"/>
    </source>
</evidence>
<evidence type="ECO:0000256" key="11">
    <source>
        <dbReference type="ARBA" id="ARBA00023204"/>
    </source>
</evidence>
<dbReference type="GO" id="GO:0046872">
    <property type="term" value="F:metal ion binding"/>
    <property type="evidence" value="ECO:0007669"/>
    <property type="project" value="UniProtKB-KW"/>
</dbReference>
<keyword evidence="10" id="KW-0411">Iron-sulfur</keyword>
<gene>
    <name evidence="13" type="ORF">KHX13_02920</name>
</gene>
<evidence type="ECO:0000256" key="3">
    <source>
        <dbReference type="ARBA" id="ARBA00012030"/>
    </source>
</evidence>
<evidence type="ECO:0000256" key="6">
    <source>
        <dbReference type="ARBA" id="ARBA00022723"/>
    </source>
</evidence>
<proteinExistence type="inferred from homology"/>
<dbReference type="InterPro" id="IPR005122">
    <property type="entry name" value="Uracil-DNA_glycosylase-like"/>
</dbReference>
<keyword evidence="8" id="KW-0378">Hydrolase</keyword>
<dbReference type="PANTHER" id="PTHR33693:SF1">
    <property type="entry name" value="TYPE-4 URACIL-DNA GLYCOSYLASE"/>
    <property type="match status" value="1"/>
</dbReference>
<dbReference type="PANTHER" id="PTHR33693">
    <property type="entry name" value="TYPE-5 URACIL-DNA GLYCOSYLASE"/>
    <property type="match status" value="1"/>
</dbReference>
<keyword evidence="7" id="KW-0227">DNA damage</keyword>
<name>A0A943I0V8_9FIRM</name>
<evidence type="ECO:0000256" key="10">
    <source>
        <dbReference type="ARBA" id="ARBA00023014"/>
    </source>
</evidence>
<dbReference type="EC" id="3.2.2.27" evidence="3"/>
<evidence type="ECO:0000256" key="4">
    <source>
        <dbReference type="ARBA" id="ARBA00019403"/>
    </source>
</evidence>
<dbReference type="NCBIfam" id="TIGR00758">
    <property type="entry name" value="UDG_fam4"/>
    <property type="match status" value="1"/>
</dbReference>
<dbReference type="GO" id="GO:0051539">
    <property type="term" value="F:4 iron, 4 sulfur cluster binding"/>
    <property type="evidence" value="ECO:0007669"/>
    <property type="project" value="UniProtKB-KW"/>
</dbReference>
<comment type="similarity">
    <text evidence="2">Belongs to the uracil-DNA glycosylase (UDG) superfamily. Type 4 (UDGa) family.</text>
</comment>
<dbReference type="AlphaFoldDB" id="A0A943I0V8"/>
<dbReference type="Pfam" id="PF03167">
    <property type="entry name" value="UDG"/>
    <property type="match status" value="1"/>
</dbReference>
<keyword evidence="11" id="KW-0234">DNA repair</keyword>
<reference evidence="13" key="1">
    <citation type="submission" date="2021-02" db="EMBL/GenBank/DDBJ databases">
        <title>Infant gut strain persistence is associated with maternal origin, phylogeny, and functional potential including surface adhesion and iron acquisition.</title>
        <authorList>
            <person name="Lou Y.C."/>
        </authorList>
    </citation>
    <scope>NUCLEOTIDE SEQUENCE</scope>
    <source>
        <strain evidence="13">L3_106_000M1_dasL3_106_000M1_concoct_15</strain>
    </source>
</reference>
<evidence type="ECO:0000256" key="7">
    <source>
        <dbReference type="ARBA" id="ARBA00022763"/>
    </source>
</evidence>
<dbReference type="InterPro" id="IPR005273">
    <property type="entry name" value="Ura-DNA_glyco_family4"/>
</dbReference>
<evidence type="ECO:0000256" key="8">
    <source>
        <dbReference type="ARBA" id="ARBA00022801"/>
    </source>
</evidence>
<dbReference type="Proteomes" id="UP000754226">
    <property type="component" value="Unassembled WGS sequence"/>
</dbReference>
<sequence>MEELDVLQRKMEDCTACPLRGDCIAPVGWFGDPHSPLVIVGEGPGGVEDDYGCPLIGPSGQLLDKALWSVKITRDHVLTTNVIKCRPRNNRTPTPEEAAFCAHRILDEELRLVAPKVIIALGGVALKYFKGPEARITRERGQWFRTNQGFDAIATFHPSYLLRLSGKAQIDAKWQVFHDLEAAKAKVLEAVPDYPFCSEHPINLFARFRKRE</sequence>
<dbReference type="SUPFAM" id="SSF52141">
    <property type="entry name" value="Uracil-DNA glycosylase-like"/>
    <property type="match status" value="1"/>
</dbReference>
<dbReference type="InterPro" id="IPR051536">
    <property type="entry name" value="UDG_Type-4/5"/>
</dbReference>
<dbReference type="CDD" id="cd10030">
    <property type="entry name" value="UDG-F4_TTUDGA_SPO1dp_like"/>
    <property type="match status" value="1"/>
</dbReference>
<evidence type="ECO:0000313" key="14">
    <source>
        <dbReference type="Proteomes" id="UP000754226"/>
    </source>
</evidence>
<evidence type="ECO:0000256" key="5">
    <source>
        <dbReference type="ARBA" id="ARBA00022485"/>
    </source>
</evidence>
<feature type="domain" description="Uracil-DNA glycosylase-like" evidence="12">
    <location>
        <begin position="27"/>
        <end position="175"/>
    </location>
</feature>
<dbReference type="SMART" id="SM00987">
    <property type="entry name" value="UreE_C"/>
    <property type="match status" value="1"/>
</dbReference>
<evidence type="ECO:0000313" key="13">
    <source>
        <dbReference type="EMBL" id="MBS5519275.1"/>
    </source>
</evidence>
<evidence type="ECO:0000256" key="2">
    <source>
        <dbReference type="ARBA" id="ARBA00006521"/>
    </source>
</evidence>
<keyword evidence="9" id="KW-0408">Iron</keyword>
<comment type="caution">
    <text evidence="13">The sequence shown here is derived from an EMBL/GenBank/DDBJ whole genome shotgun (WGS) entry which is preliminary data.</text>
</comment>
<dbReference type="EMBL" id="JAGZCZ010000003">
    <property type="protein sequence ID" value="MBS5519275.1"/>
    <property type="molecule type" value="Genomic_DNA"/>
</dbReference>
<dbReference type="InterPro" id="IPR036895">
    <property type="entry name" value="Uracil-DNA_glycosylase-like_sf"/>
</dbReference>
<accession>A0A943I0V8</accession>
<organism evidence="13 14">
    <name type="scientific">Acidaminococcus intestini</name>
    <dbReference type="NCBI Taxonomy" id="187327"/>
    <lineage>
        <taxon>Bacteria</taxon>
        <taxon>Bacillati</taxon>
        <taxon>Bacillota</taxon>
        <taxon>Negativicutes</taxon>
        <taxon>Acidaminococcales</taxon>
        <taxon>Acidaminococcaceae</taxon>
        <taxon>Acidaminococcus</taxon>
    </lineage>
</organism>
<dbReference type="SMART" id="SM00986">
    <property type="entry name" value="UDG"/>
    <property type="match status" value="1"/>
</dbReference>
<keyword evidence="6" id="KW-0479">Metal-binding</keyword>
<dbReference type="Gene3D" id="3.40.470.10">
    <property type="entry name" value="Uracil-DNA glycosylase-like domain"/>
    <property type="match status" value="1"/>
</dbReference>
<evidence type="ECO:0000259" key="12">
    <source>
        <dbReference type="SMART" id="SM00986"/>
    </source>
</evidence>
<evidence type="ECO:0000256" key="1">
    <source>
        <dbReference type="ARBA" id="ARBA00001400"/>
    </source>
</evidence>
<comment type="catalytic activity">
    <reaction evidence="1">
        <text>Hydrolyzes single-stranded DNA or mismatched double-stranded DNA and polynucleotides, releasing free uracil.</text>
        <dbReference type="EC" id="3.2.2.27"/>
    </reaction>
</comment>